<feature type="compositionally biased region" description="Low complexity" evidence="5">
    <location>
        <begin position="2138"/>
        <end position="2154"/>
    </location>
</feature>
<feature type="compositionally biased region" description="Polar residues" evidence="5">
    <location>
        <begin position="1698"/>
        <end position="1721"/>
    </location>
</feature>
<dbReference type="Proteomes" id="UP000800041">
    <property type="component" value="Unassembled WGS sequence"/>
</dbReference>
<feature type="domain" description="THO complex subunitTHOC2 N-terminal" evidence="7">
    <location>
        <begin position="860"/>
        <end position="935"/>
    </location>
</feature>
<feature type="compositionally biased region" description="Basic and acidic residues" evidence="5">
    <location>
        <begin position="1902"/>
        <end position="1936"/>
    </location>
</feature>
<comment type="subcellular location">
    <subcellularLocation>
        <location evidence="1">Nucleus</location>
    </subcellularLocation>
</comment>
<feature type="compositionally biased region" description="Basic and acidic residues" evidence="5">
    <location>
        <begin position="1956"/>
        <end position="1973"/>
    </location>
</feature>
<feature type="region of interest" description="Disordered" evidence="5">
    <location>
        <begin position="1571"/>
        <end position="2461"/>
    </location>
</feature>
<sequence>MAPAQKRKRGDRTYSHNDSPNRPSPHRPQDLPLSRGAFSQFRSGRGRGAMDPPGAPSPAPLPAAISRPLTPASADPTPAPPVDLPPYAYQLITDKRLASWKEAGMKEAVSEAIAGGEDTLYDLLHELATATIRGRLNGDDAGRTFTNIIEQIDSPNVNIDMASMFMNCMGIFSDGDPEDTAIFTGQRLRPMAMATGLSPQSMRAQLDPSFLAGLGLVKKIFRKQWIKHVTNVQYRMSNYNLLQEEPEGYAKLMTELFTVVFSEDTRADEMPQVFEQIKSLIGAFDLDAGRALDVILDVFANLLVKYNEFFLKLLRTSSWWSNPVEFPDAQWDDATVQNLPQWALPNFPRWKSKLTEEEVQDLAQRKVARDAWFWDRVRQIGARAFWEIGVDRVVVDKHSYQASADQKESKLKDDMATYEQWKVARQNKRKDEKLEAEFNSRKKHIAQLRWIADSGLRPTNANSMAAQFLGFKLRYYASDARESHERLPDNLIHLAALLIKVGFIAIEDLWPHLYPAEADMEAVRAKLAEAKLEKERKSRPGASENALSRAGALVDDTVPAPRSRVRDADAGKSTPRSDAAGESIEPPKIEAPVRDPLPEPKDQKHALLSSLLLHGAVPQALFILGKHHWMVDLHPDITQHIIRLIHHSLSKVYDQVAPLPDVENIQEVTVPDETQVGIPKPHVKWTALEPRRTVRWTNAEKCDPTDEKDYKFYWEEWADNVPVCQTVDDVFSLCDTLVTQVGTRIGQDATLLSKFARIGKQSITDDPSQATINRWADLSKSLLVPALSHSDVNSGVAEDVWELIKDFSIGTRFTIYGEWFHGQTSRLPEMRACHDQANYQARSVLKRITKSNTKTMARTVSKTSNASPAVFHMQMLKQIQSYDNLIDSVVETLRYISSLSYDVLVWAILTTLGGTGRDQTASDGMAISPWLNALSRFIGRVFKRYAQLMSPNPVLRYVADLLHNGSSKALIVLEQIVYCMSGIKSDMAMSPAQLDGMVGGPVLQGIMFQQIGDMRNDKKLQSASKRMVRSLIQCGLAQQFLILLARERQLFLDRPSEANAPLKVSSTRLDAIHDTFAQYLEMIRRNVSIEDFDAAIPDLVDLIAQFGVDPSFAFWICRPSLKRALDDAEKASAPRKAITSVDASGDTEMGGTGANGAGETNGVPSTGVPDLSTGNAMDVVSPTDISASHQDGSTTPENAEDAVNAVFRALVARLETALPDKFETISVSFYFTFWQLSVQELAHLDGYKAEHTKLITEIKSLAENSDKLKRIRNHDRNAVRALGQKEDDAKELSESVVTEQKAVVTEVSKTLARMKKEKNHWFTNFLGYNAEGVHGFVLQECFLPRMKLSPLDAVFASKMLFRMHKLNPPGFRTMLLIDRFMGTKLLSDLIFMTTLHEAQNVGHFLFEILKALEAWRTSEADYTLAAFGKNRELFGFAAKMNPDGSIQSLLEHADFRRVLFKWHGCLFQALRKCLKSGNYMGMRNSIAIIDVLRGQFPRVDIMGNQLLADLKTVSEKETRQDLQLLAGSIKGSLKGPYLKANQFRPDGGSSRDCDTNVQDDTLNAEVLKAAASQANQADREAKKVVSSTAPATPAAHSTASPRPVTTVTATAPAARESQTARAAQAATSSSLNANVTASGGNTTNMATQDPSGSGSALNTSNRPPPTNRNDGSEDGETVEGPVPATTVTAVPTIPPTTQSQTRNATPAQASLPAQPQTGASANSRLPPPSLPNRPDTGPPSQGRGRGRMAPHHRADERADFGRSDRPLESGRDVHDGRHRAPDGRTRRRSQSPQAHHADRERREQNFRVSRDYHHDRDPPSSHLPRDSRRGPGNLGYQPDRQQGPQGHVQQPSSDSRNFSQGTPRPLPSDGRNGPSDTSNTAPINPERAARIHGDIGHGSSQQERHPPPVDRPNHTQRSERDTSRRTDEHNDRDGRGSRPSRVQSPRTADVSTTVHSRTDERRDGHSSASHRPESGYATNQRDEPGPHAPVGPRADRPTRPGHQDGLAGARHRDVFQDQNAPPRAQVDPNFGRLNQDFTPSIPRNDPSYGRLNAAEALVPSGPRGLMPPSRNARGFSGPNTPAGNLPPPSGPASQRDANRQDSSFDRHAPQTSTPSTPATENAPPIHPTRLAQLDTNLSASTGSNSPGGAPSGPRGRARNVSAPVTHNPPPTGPASGAGRRQMSAVQNIVQSNQPPPFDRNNHSLSNNNPNVNIRGTAGSRSGGRGQQLLPPASPIDSPVPSSSAAAARARDEHPANRQDPMARRDVIGPMTTPAPDSRPNSRTDRNDRRRDGSERDRGRDGDVGSNRRERSPPRSSSQGMMGDDLLTRSAPRDSRRGPDMAPPNDNYGARSQRESGDRDRDGGRMGRGGRAPLPPQEQQFGGEHHPWAASQAYENRNGDNGRLRSSGGRNDRDGNRGDRRNEPRDGGRNDGPRPEKRRRDTEDGGPSGYGGSGQDNKRRRA</sequence>
<dbReference type="Pfam" id="PF11262">
    <property type="entry name" value="Tho2"/>
    <property type="match status" value="1"/>
</dbReference>
<evidence type="ECO:0000256" key="5">
    <source>
        <dbReference type="SAM" id="MobiDB-lite"/>
    </source>
</evidence>
<proteinExistence type="inferred from homology"/>
<dbReference type="OrthoDB" id="29024at2759"/>
<feature type="compositionally biased region" description="Polar residues" evidence="5">
    <location>
        <begin position="1183"/>
        <end position="1197"/>
    </location>
</feature>
<feature type="region of interest" description="Disordered" evidence="5">
    <location>
        <begin position="1135"/>
        <end position="1198"/>
    </location>
</feature>
<feature type="region of interest" description="Disordered" evidence="5">
    <location>
        <begin position="533"/>
        <end position="601"/>
    </location>
</feature>
<feature type="compositionally biased region" description="Low complexity" evidence="5">
    <location>
        <begin position="1586"/>
        <end position="1630"/>
    </location>
</feature>
<feature type="compositionally biased region" description="Polar residues" evidence="5">
    <location>
        <begin position="1839"/>
        <end position="1862"/>
    </location>
</feature>
<feature type="compositionally biased region" description="Low complexity" evidence="5">
    <location>
        <begin position="62"/>
        <end position="76"/>
    </location>
</feature>
<evidence type="ECO:0000256" key="3">
    <source>
        <dbReference type="ARBA" id="ARBA00019596"/>
    </source>
</evidence>
<evidence type="ECO:0000256" key="2">
    <source>
        <dbReference type="ARBA" id="ARBA00007857"/>
    </source>
</evidence>
<feature type="compositionally biased region" description="Basic and acidic residues" evidence="5">
    <location>
        <begin position="2248"/>
        <end position="2266"/>
    </location>
</feature>
<dbReference type="GO" id="GO:0000445">
    <property type="term" value="C:THO complex part of transcription export complex"/>
    <property type="evidence" value="ECO:0007669"/>
    <property type="project" value="TreeGrafter"/>
</dbReference>
<feature type="domain" description="THO complex subunit 2 N-terminal" evidence="8">
    <location>
        <begin position="92"/>
        <end position="858"/>
    </location>
</feature>
<feature type="compositionally biased region" description="Polar residues" evidence="5">
    <location>
        <begin position="2183"/>
        <end position="2192"/>
    </location>
</feature>
<evidence type="ECO:0000313" key="10">
    <source>
        <dbReference type="Proteomes" id="UP000800041"/>
    </source>
</evidence>
<dbReference type="PANTHER" id="PTHR21597">
    <property type="entry name" value="THO2 PROTEIN"/>
    <property type="match status" value="1"/>
</dbReference>
<evidence type="ECO:0000259" key="7">
    <source>
        <dbReference type="Pfam" id="PF11732"/>
    </source>
</evidence>
<dbReference type="InterPro" id="IPR021418">
    <property type="entry name" value="THO_THOC2_C"/>
</dbReference>
<dbReference type="GO" id="GO:0003729">
    <property type="term" value="F:mRNA binding"/>
    <property type="evidence" value="ECO:0007669"/>
    <property type="project" value="TreeGrafter"/>
</dbReference>
<keyword evidence="10" id="KW-1185">Reference proteome</keyword>
<feature type="compositionally biased region" description="Basic residues" evidence="5">
    <location>
        <begin position="1"/>
        <end position="10"/>
    </location>
</feature>
<feature type="compositionally biased region" description="Basic and acidic residues" evidence="5">
    <location>
        <begin position="2096"/>
        <end position="2108"/>
    </location>
</feature>
<feature type="region of interest" description="Disordered" evidence="5">
    <location>
        <begin position="1"/>
        <end position="81"/>
    </location>
</feature>
<protein>
    <recommendedName>
        <fullName evidence="3">THO complex subunit 2</fullName>
    </recommendedName>
</protein>
<feature type="compositionally biased region" description="Low complexity" evidence="5">
    <location>
        <begin position="2109"/>
        <end position="2119"/>
    </location>
</feature>
<evidence type="ECO:0000256" key="4">
    <source>
        <dbReference type="ARBA" id="ARBA00023242"/>
    </source>
</evidence>
<feature type="domain" description="THO complex subunitTHOC2 C-terminal" evidence="6">
    <location>
        <begin position="1223"/>
        <end position="1533"/>
    </location>
</feature>
<evidence type="ECO:0000313" key="9">
    <source>
        <dbReference type="EMBL" id="KAF1981789.1"/>
    </source>
</evidence>
<dbReference type="EMBL" id="ML977193">
    <property type="protein sequence ID" value="KAF1981789.1"/>
    <property type="molecule type" value="Genomic_DNA"/>
</dbReference>
<dbReference type="InterPro" id="IPR021726">
    <property type="entry name" value="THO_THOC2_N"/>
</dbReference>
<feature type="compositionally biased region" description="Low complexity" evidence="5">
    <location>
        <begin position="2202"/>
        <end position="2212"/>
    </location>
</feature>
<dbReference type="GO" id="GO:0006397">
    <property type="term" value="P:mRNA processing"/>
    <property type="evidence" value="ECO:0007669"/>
    <property type="project" value="InterPro"/>
</dbReference>
<dbReference type="PANTHER" id="PTHR21597:SF0">
    <property type="entry name" value="THO COMPLEX SUBUNIT 2"/>
    <property type="match status" value="1"/>
</dbReference>
<reference evidence="9" key="1">
    <citation type="journal article" date="2020" name="Stud. Mycol.">
        <title>101 Dothideomycetes genomes: a test case for predicting lifestyles and emergence of pathogens.</title>
        <authorList>
            <person name="Haridas S."/>
            <person name="Albert R."/>
            <person name="Binder M."/>
            <person name="Bloem J."/>
            <person name="Labutti K."/>
            <person name="Salamov A."/>
            <person name="Andreopoulos B."/>
            <person name="Baker S."/>
            <person name="Barry K."/>
            <person name="Bills G."/>
            <person name="Bluhm B."/>
            <person name="Cannon C."/>
            <person name="Castanera R."/>
            <person name="Culley D."/>
            <person name="Daum C."/>
            <person name="Ezra D."/>
            <person name="Gonzalez J."/>
            <person name="Henrissat B."/>
            <person name="Kuo A."/>
            <person name="Liang C."/>
            <person name="Lipzen A."/>
            <person name="Lutzoni F."/>
            <person name="Magnuson J."/>
            <person name="Mondo S."/>
            <person name="Nolan M."/>
            <person name="Ohm R."/>
            <person name="Pangilinan J."/>
            <person name="Park H.-J."/>
            <person name="Ramirez L."/>
            <person name="Alfaro M."/>
            <person name="Sun H."/>
            <person name="Tritt A."/>
            <person name="Yoshinaga Y."/>
            <person name="Zwiers L.-H."/>
            <person name="Turgeon B."/>
            <person name="Goodwin S."/>
            <person name="Spatafora J."/>
            <person name="Crous P."/>
            <person name="Grigoriev I."/>
        </authorList>
    </citation>
    <scope>NUCLEOTIDE SEQUENCE</scope>
    <source>
        <strain evidence="9">CBS 113979</strain>
    </source>
</reference>
<evidence type="ECO:0000259" key="8">
    <source>
        <dbReference type="Pfam" id="PF16134"/>
    </source>
</evidence>
<evidence type="ECO:0000256" key="1">
    <source>
        <dbReference type="ARBA" id="ARBA00004123"/>
    </source>
</evidence>
<feature type="compositionally biased region" description="Low complexity" evidence="5">
    <location>
        <begin position="2226"/>
        <end position="2247"/>
    </location>
</feature>
<gene>
    <name evidence="9" type="ORF">K402DRAFT_385746</name>
</gene>
<keyword evidence="4" id="KW-0539">Nucleus</keyword>
<feature type="compositionally biased region" description="Basic and acidic residues" evidence="5">
    <location>
        <begin position="2409"/>
        <end position="2442"/>
    </location>
</feature>
<feature type="compositionally biased region" description="Basic and acidic residues" evidence="5">
    <location>
        <begin position="1795"/>
        <end position="1829"/>
    </location>
</feature>
<feature type="compositionally biased region" description="Basic and acidic residues" evidence="5">
    <location>
        <begin position="2279"/>
        <end position="2312"/>
    </location>
</feature>
<dbReference type="Pfam" id="PF11732">
    <property type="entry name" value="Thoc2"/>
    <property type="match status" value="1"/>
</dbReference>
<dbReference type="InterPro" id="IPR032302">
    <property type="entry name" value="THOC2_N"/>
</dbReference>
<feature type="compositionally biased region" description="Polar residues" evidence="5">
    <location>
        <begin position="1631"/>
        <end position="1657"/>
    </location>
</feature>
<feature type="compositionally biased region" description="Polar residues" evidence="5">
    <location>
        <begin position="1940"/>
        <end position="1955"/>
    </location>
</feature>
<evidence type="ECO:0000259" key="6">
    <source>
        <dbReference type="Pfam" id="PF11262"/>
    </source>
</evidence>
<accession>A0A6G1GM00</accession>
<organism evidence="9 10">
    <name type="scientific">Aulographum hederae CBS 113979</name>
    <dbReference type="NCBI Taxonomy" id="1176131"/>
    <lineage>
        <taxon>Eukaryota</taxon>
        <taxon>Fungi</taxon>
        <taxon>Dikarya</taxon>
        <taxon>Ascomycota</taxon>
        <taxon>Pezizomycotina</taxon>
        <taxon>Dothideomycetes</taxon>
        <taxon>Pleosporomycetidae</taxon>
        <taxon>Aulographales</taxon>
        <taxon>Aulographaceae</taxon>
    </lineage>
</organism>
<feature type="compositionally biased region" description="Low complexity" evidence="5">
    <location>
        <begin position="1678"/>
        <end position="1697"/>
    </location>
</feature>
<feature type="compositionally biased region" description="Basic and acidic residues" evidence="5">
    <location>
        <begin position="1752"/>
        <end position="1784"/>
    </location>
</feature>
<feature type="compositionally biased region" description="Basic and acidic residues" evidence="5">
    <location>
        <begin position="1993"/>
        <end position="2002"/>
    </location>
</feature>
<name>A0A6G1GM00_9PEZI</name>
<feature type="compositionally biased region" description="Basic and acidic residues" evidence="5">
    <location>
        <begin position="585"/>
        <end position="601"/>
    </location>
</feature>
<dbReference type="GO" id="GO:0006406">
    <property type="term" value="P:mRNA export from nucleus"/>
    <property type="evidence" value="ECO:0007669"/>
    <property type="project" value="InterPro"/>
</dbReference>
<feature type="compositionally biased region" description="Basic and acidic residues" evidence="5">
    <location>
        <begin position="2351"/>
        <end position="2364"/>
    </location>
</feature>
<comment type="similarity">
    <text evidence="2">Belongs to the THOC2 family.</text>
</comment>
<dbReference type="Pfam" id="PF16134">
    <property type="entry name" value="THOC2_N"/>
    <property type="match status" value="1"/>
</dbReference>
<dbReference type="InterPro" id="IPR040007">
    <property type="entry name" value="Tho2"/>
</dbReference>